<gene>
    <name evidence="2" type="ORF">O181_016046</name>
</gene>
<sequence>MEALHSNVEPNQIESHSLVIDCGATHHMFCDKSIFTERSPFSNKISTSDPESDLICRGQGKVKIKINNQLFTLKNFPYVPKITKNLVSLPYFCNKSIRITKAKYWFHLSQRSQVLLSGHIIKKLMIVTFNQPKSFLTKMGENPPWHQRLGHPGNQVLKSVGFSNFHEQPCVVCAKGKMTTPPFKGHFTEAAEPLDCLHLHIVGPITLP</sequence>
<evidence type="ECO:0000313" key="3">
    <source>
        <dbReference type="Proteomes" id="UP000765509"/>
    </source>
</evidence>
<proteinExistence type="predicted"/>
<dbReference type="EMBL" id="AVOT02004428">
    <property type="protein sequence ID" value="MBW0476331.1"/>
    <property type="molecule type" value="Genomic_DNA"/>
</dbReference>
<evidence type="ECO:0000259" key="1">
    <source>
        <dbReference type="Pfam" id="PF22936"/>
    </source>
</evidence>
<organism evidence="2 3">
    <name type="scientific">Austropuccinia psidii MF-1</name>
    <dbReference type="NCBI Taxonomy" id="1389203"/>
    <lineage>
        <taxon>Eukaryota</taxon>
        <taxon>Fungi</taxon>
        <taxon>Dikarya</taxon>
        <taxon>Basidiomycota</taxon>
        <taxon>Pucciniomycotina</taxon>
        <taxon>Pucciniomycetes</taxon>
        <taxon>Pucciniales</taxon>
        <taxon>Sphaerophragmiaceae</taxon>
        <taxon>Austropuccinia</taxon>
    </lineage>
</organism>
<comment type="caution">
    <text evidence="2">The sequence shown here is derived from an EMBL/GenBank/DDBJ whole genome shotgun (WGS) entry which is preliminary data.</text>
</comment>
<dbReference type="Pfam" id="PF22936">
    <property type="entry name" value="Pol_BBD"/>
    <property type="match status" value="1"/>
</dbReference>
<dbReference type="InterPro" id="IPR054722">
    <property type="entry name" value="PolX-like_BBD"/>
</dbReference>
<evidence type="ECO:0000313" key="2">
    <source>
        <dbReference type="EMBL" id="MBW0476331.1"/>
    </source>
</evidence>
<reference evidence="2" key="1">
    <citation type="submission" date="2021-03" db="EMBL/GenBank/DDBJ databases">
        <title>Draft genome sequence of rust myrtle Austropuccinia psidii MF-1, a brazilian biotype.</title>
        <authorList>
            <person name="Quecine M.C."/>
            <person name="Pachon D.M.R."/>
            <person name="Bonatelli M.L."/>
            <person name="Correr F.H."/>
            <person name="Franceschini L.M."/>
            <person name="Leite T.F."/>
            <person name="Margarido G.R.A."/>
            <person name="Almeida C.A."/>
            <person name="Ferrarezi J.A."/>
            <person name="Labate C.A."/>
        </authorList>
    </citation>
    <scope>NUCLEOTIDE SEQUENCE</scope>
    <source>
        <strain evidence="2">MF-1</strain>
    </source>
</reference>
<name>A0A9Q3C4V8_9BASI</name>
<accession>A0A9Q3C4V8</accession>
<protein>
    <recommendedName>
        <fullName evidence="1">Retrovirus-related Pol polyprotein from transposon TNT 1-94-like beta-barrel domain-containing protein</fullName>
    </recommendedName>
</protein>
<dbReference type="AlphaFoldDB" id="A0A9Q3C4V8"/>
<keyword evidence="3" id="KW-1185">Reference proteome</keyword>
<dbReference type="Proteomes" id="UP000765509">
    <property type="component" value="Unassembled WGS sequence"/>
</dbReference>
<dbReference type="OrthoDB" id="7691805at2759"/>
<feature type="domain" description="Retrovirus-related Pol polyprotein from transposon TNT 1-94-like beta-barrel" evidence="1">
    <location>
        <begin position="19"/>
        <end position="95"/>
    </location>
</feature>